<dbReference type="Gene3D" id="3.40.50.300">
    <property type="entry name" value="P-loop containing nucleotide triphosphate hydrolases"/>
    <property type="match status" value="1"/>
</dbReference>
<comment type="similarity">
    <text evidence="4">Belongs to the SIMIBI class G3E GTPase family. ZNG1 subfamily.</text>
</comment>
<evidence type="ECO:0000313" key="8">
    <source>
        <dbReference type="Proteomes" id="UP000265489"/>
    </source>
</evidence>
<evidence type="ECO:0000256" key="4">
    <source>
        <dbReference type="ARBA" id="ARBA00034320"/>
    </source>
</evidence>
<proteinExistence type="inferred from homology"/>
<evidence type="ECO:0000256" key="2">
    <source>
        <dbReference type="ARBA" id="ARBA00022801"/>
    </source>
</evidence>
<reference evidence="7 8" key="1">
    <citation type="submission" date="2018-08" db="EMBL/GenBank/DDBJ databases">
        <title>A genome reference for cultivated species of the human gut microbiota.</title>
        <authorList>
            <person name="Zou Y."/>
            <person name="Xue W."/>
            <person name="Luo G."/>
        </authorList>
    </citation>
    <scope>NUCLEOTIDE SEQUENCE [LARGE SCALE GENOMIC DNA]</scope>
    <source>
        <strain evidence="7 8">AF15-20</strain>
    </source>
</reference>
<dbReference type="InterPro" id="IPR051927">
    <property type="entry name" value="Zn_Chap_cDPG_Synth"/>
</dbReference>
<evidence type="ECO:0000313" key="7">
    <source>
        <dbReference type="EMBL" id="RGU93785.1"/>
    </source>
</evidence>
<keyword evidence="2" id="KW-0378">Hydrolase</keyword>
<dbReference type="RefSeq" id="WP_118324560.1">
    <property type="nucleotide sequence ID" value="NZ_CATXNH010000055.1"/>
</dbReference>
<name>A0A395WBH2_9FIRM</name>
<keyword evidence="1" id="KW-0547">Nucleotide-binding</keyword>
<keyword evidence="3" id="KW-0143">Chaperone</keyword>
<dbReference type="Pfam" id="PF02492">
    <property type="entry name" value="cobW"/>
    <property type="match status" value="1"/>
</dbReference>
<dbReference type="EMBL" id="QRYQ01000002">
    <property type="protein sequence ID" value="RGU93785.1"/>
    <property type="molecule type" value="Genomic_DNA"/>
</dbReference>
<dbReference type="PANTHER" id="PTHR43603">
    <property type="entry name" value="COBW DOMAIN-CONTAINING PROTEIN DDB_G0274527"/>
    <property type="match status" value="1"/>
</dbReference>
<evidence type="ECO:0000256" key="5">
    <source>
        <dbReference type="ARBA" id="ARBA00049117"/>
    </source>
</evidence>
<evidence type="ECO:0000256" key="3">
    <source>
        <dbReference type="ARBA" id="ARBA00023186"/>
    </source>
</evidence>
<dbReference type="Pfam" id="PF07683">
    <property type="entry name" value="CobW_C"/>
    <property type="match status" value="1"/>
</dbReference>
<dbReference type="GO" id="GO:0000166">
    <property type="term" value="F:nucleotide binding"/>
    <property type="evidence" value="ECO:0007669"/>
    <property type="project" value="UniProtKB-KW"/>
</dbReference>
<evidence type="ECO:0000256" key="1">
    <source>
        <dbReference type="ARBA" id="ARBA00022741"/>
    </source>
</evidence>
<dbReference type="CDD" id="cd03112">
    <property type="entry name" value="CobW-like"/>
    <property type="match status" value="1"/>
</dbReference>
<comment type="catalytic activity">
    <reaction evidence="5">
        <text>GTP + H2O = GDP + phosphate + H(+)</text>
        <dbReference type="Rhea" id="RHEA:19669"/>
        <dbReference type="ChEBI" id="CHEBI:15377"/>
        <dbReference type="ChEBI" id="CHEBI:15378"/>
        <dbReference type="ChEBI" id="CHEBI:37565"/>
        <dbReference type="ChEBI" id="CHEBI:43474"/>
        <dbReference type="ChEBI" id="CHEBI:58189"/>
    </reaction>
    <physiologicalReaction direction="left-to-right" evidence="5">
        <dbReference type="Rhea" id="RHEA:19670"/>
    </physiologicalReaction>
</comment>
<dbReference type="SUPFAM" id="SSF52540">
    <property type="entry name" value="P-loop containing nucleoside triphosphate hydrolases"/>
    <property type="match status" value="1"/>
</dbReference>
<dbReference type="AlphaFoldDB" id="A0A395WBH2"/>
<feature type="domain" description="CobW C-terminal" evidence="6">
    <location>
        <begin position="261"/>
        <end position="375"/>
    </location>
</feature>
<dbReference type="InterPro" id="IPR036627">
    <property type="entry name" value="CobW-likC_sf"/>
</dbReference>
<dbReference type="SMART" id="SM00833">
    <property type="entry name" value="CobW_C"/>
    <property type="match status" value="1"/>
</dbReference>
<protein>
    <submittedName>
        <fullName evidence="7">GTP-binding protein</fullName>
    </submittedName>
</protein>
<dbReference type="GeneID" id="66578590"/>
<dbReference type="Gene3D" id="3.30.1220.10">
    <property type="entry name" value="CobW-like, C-terminal domain"/>
    <property type="match status" value="1"/>
</dbReference>
<evidence type="ECO:0000259" key="6">
    <source>
        <dbReference type="SMART" id="SM00833"/>
    </source>
</evidence>
<dbReference type="PANTHER" id="PTHR43603:SF1">
    <property type="entry name" value="ZINC-REGULATED GTPASE METALLOPROTEIN ACTIVATOR 1"/>
    <property type="match status" value="1"/>
</dbReference>
<gene>
    <name evidence="7" type="ORF">DWW32_01885</name>
</gene>
<organism evidence="7 8">
    <name type="scientific">Holdemanella biformis</name>
    <dbReference type="NCBI Taxonomy" id="1735"/>
    <lineage>
        <taxon>Bacteria</taxon>
        <taxon>Bacillati</taxon>
        <taxon>Bacillota</taxon>
        <taxon>Erysipelotrichia</taxon>
        <taxon>Erysipelotrichales</taxon>
        <taxon>Erysipelotrichaceae</taxon>
        <taxon>Holdemanella</taxon>
    </lineage>
</organism>
<dbReference type="InterPro" id="IPR011629">
    <property type="entry name" value="CobW-like_C"/>
</dbReference>
<accession>A0A395WBH2</accession>
<sequence length="376" mass="42594">MKRKSIPILLLTGYLGAGKTTLLNHILKNQEGYKVAIIVNDIGEINVDQKLIDKNAQIQKEDTDVVGLTNGCICCTLKLDLLQQLSALASSNKFDYIIIEASGICEPIPIAQTITAANETLYSRGLPELFHLDNIICVADAARLSNEFNCGKHLLEPVEDEDSLDSLLMQQLEFCNTVILNKAETVNEDEKNEIKAVIHKLCKDAGIIEASFGQVNLEELLNTHNFDYEKAQNSIGWLHEIEEHEHHHDHEHEGEALEYGISTFVWQTRKPLDLKKFTNLLNNYPNVIRTKGYVWFDNQPDSAYLFEQAGKLTSLTEDSLWIASAPKQDQIDLLKANPQLAKNWDEEYGDRINQLVFIGKNMDEEQIKRQFNDCLA</sequence>
<comment type="caution">
    <text evidence="7">The sequence shown here is derived from an EMBL/GenBank/DDBJ whole genome shotgun (WGS) entry which is preliminary data.</text>
</comment>
<dbReference type="SUPFAM" id="SSF90002">
    <property type="entry name" value="Hypothetical protein YjiA, C-terminal domain"/>
    <property type="match status" value="1"/>
</dbReference>
<dbReference type="InterPro" id="IPR003495">
    <property type="entry name" value="CobW/HypB/UreG_nucleotide-bd"/>
</dbReference>
<dbReference type="GO" id="GO:0016787">
    <property type="term" value="F:hydrolase activity"/>
    <property type="evidence" value="ECO:0007669"/>
    <property type="project" value="UniProtKB-KW"/>
</dbReference>
<dbReference type="Proteomes" id="UP000265489">
    <property type="component" value="Unassembled WGS sequence"/>
</dbReference>
<dbReference type="InterPro" id="IPR027417">
    <property type="entry name" value="P-loop_NTPase"/>
</dbReference>